<feature type="domain" description="Helix-turn-helix type 11" evidence="1">
    <location>
        <begin position="6"/>
        <end position="60"/>
    </location>
</feature>
<evidence type="ECO:0000313" key="3">
    <source>
        <dbReference type="Proteomes" id="UP001597267"/>
    </source>
</evidence>
<dbReference type="Pfam" id="PF08279">
    <property type="entry name" value="HTH_11"/>
    <property type="match status" value="1"/>
</dbReference>
<dbReference type="InterPro" id="IPR036388">
    <property type="entry name" value="WH-like_DNA-bd_sf"/>
</dbReference>
<dbReference type="RefSeq" id="WP_125713968.1">
    <property type="nucleotide sequence ID" value="NZ_JBHTOP010000003.1"/>
</dbReference>
<gene>
    <name evidence="2" type="ORF">ACFQ5M_02125</name>
</gene>
<evidence type="ECO:0000259" key="1">
    <source>
        <dbReference type="Pfam" id="PF08279"/>
    </source>
</evidence>
<proteinExistence type="predicted"/>
<dbReference type="InterPro" id="IPR036390">
    <property type="entry name" value="WH_DNA-bd_sf"/>
</dbReference>
<dbReference type="EMBL" id="JBHTOP010000003">
    <property type="protein sequence ID" value="MFD1670889.1"/>
    <property type="molecule type" value="Genomic_DNA"/>
</dbReference>
<dbReference type="SUPFAM" id="SSF46785">
    <property type="entry name" value="Winged helix' DNA-binding domain"/>
    <property type="match status" value="1"/>
</dbReference>
<evidence type="ECO:0000313" key="2">
    <source>
        <dbReference type="EMBL" id="MFD1670889.1"/>
    </source>
</evidence>
<keyword evidence="3" id="KW-1185">Reference proteome</keyword>
<protein>
    <submittedName>
        <fullName evidence="2">Helix-turn-helix transcriptional regulator</fullName>
    </submittedName>
</protein>
<accession>A0ABW4J3G6</accession>
<sequence>MNKAQRLNQELIFLSNKTTFQLQDLMTEFQISKRTALRDIAALEEMGLPYYTEPGRYGGYHLINQVLLTPIHFNLDEIRAIFFALNAMASLSSNPFEKSYRHIREKMLASLSTQQQALVDKMGQFIYFYATAPVQQVTDLSLILQAILEEKVLTGFNTQQAPEKIQLQVYELFYRNGIWFCSAQDLRTDTWGTYRCDYLTKLSFEPTIQPVYTIQDLKKLQATYETTYHNIAFRCQLTAAGKEHFLRDHYPNMHLTELKGTTYLTGHYNQAELDYMAQYLLSYGPNILVLSPLTLQTRYRTLLDTIQAQYK</sequence>
<name>A0ABW4J3G6_9LACO</name>
<dbReference type="Gene3D" id="1.10.10.10">
    <property type="entry name" value="Winged helix-like DNA-binding domain superfamily/Winged helix DNA-binding domain"/>
    <property type="match status" value="1"/>
</dbReference>
<reference evidence="3" key="1">
    <citation type="journal article" date="2019" name="Int. J. Syst. Evol. Microbiol.">
        <title>The Global Catalogue of Microorganisms (GCM) 10K type strain sequencing project: providing services to taxonomists for standard genome sequencing and annotation.</title>
        <authorList>
            <consortium name="The Broad Institute Genomics Platform"/>
            <consortium name="The Broad Institute Genome Sequencing Center for Infectious Disease"/>
            <person name="Wu L."/>
            <person name="Ma J."/>
        </authorList>
    </citation>
    <scope>NUCLEOTIDE SEQUENCE [LARGE SCALE GENOMIC DNA]</scope>
    <source>
        <strain evidence="3">CCM 8896</strain>
    </source>
</reference>
<dbReference type="Proteomes" id="UP001597267">
    <property type="component" value="Unassembled WGS sequence"/>
</dbReference>
<dbReference type="PANTHER" id="PTHR34580:SF9">
    <property type="entry name" value="SLL5097 PROTEIN"/>
    <property type="match status" value="1"/>
</dbReference>
<dbReference type="PANTHER" id="PTHR34580">
    <property type="match status" value="1"/>
</dbReference>
<comment type="caution">
    <text evidence="2">The sequence shown here is derived from an EMBL/GenBank/DDBJ whole genome shotgun (WGS) entry which is preliminary data.</text>
</comment>
<dbReference type="InterPro" id="IPR051534">
    <property type="entry name" value="CBASS_pafABC_assoc_protein"/>
</dbReference>
<dbReference type="InterPro" id="IPR013196">
    <property type="entry name" value="HTH_11"/>
</dbReference>
<organism evidence="2 3">
    <name type="scientific">Agrilactobacillus yilanensis</name>
    <dbReference type="NCBI Taxonomy" id="2485997"/>
    <lineage>
        <taxon>Bacteria</taxon>
        <taxon>Bacillati</taxon>
        <taxon>Bacillota</taxon>
        <taxon>Bacilli</taxon>
        <taxon>Lactobacillales</taxon>
        <taxon>Lactobacillaceae</taxon>
        <taxon>Agrilactobacillus</taxon>
    </lineage>
</organism>